<dbReference type="Proteomes" id="UP000034749">
    <property type="component" value="Unassembled WGS sequence"/>
</dbReference>
<dbReference type="EMBL" id="LBZW01000006">
    <property type="protein sequence ID" value="KKR79538.1"/>
    <property type="molecule type" value="Genomic_DNA"/>
</dbReference>
<reference evidence="1 2" key="1">
    <citation type="journal article" date="2015" name="Nature">
        <title>rRNA introns, odd ribosomes, and small enigmatic genomes across a large radiation of phyla.</title>
        <authorList>
            <person name="Brown C.T."/>
            <person name="Hug L.A."/>
            <person name="Thomas B.C."/>
            <person name="Sharon I."/>
            <person name="Castelle C.J."/>
            <person name="Singh A."/>
            <person name="Wilkins M.J."/>
            <person name="Williams K.H."/>
            <person name="Banfield J.F."/>
        </authorList>
    </citation>
    <scope>NUCLEOTIDE SEQUENCE [LARGE SCALE GENOMIC DNA]</scope>
</reference>
<evidence type="ECO:0000313" key="2">
    <source>
        <dbReference type="Proteomes" id="UP000034749"/>
    </source>
</evidence>
<dbReference type="Gene3D" id="3.40.50.12580">
    <property type="match status" value="1"/>
</dbReference>
<sequence>MKIIFLNDLRKIPTIQKQLFLKKSIFINLENFYMNEELDANIKQLRINDLLSKDEMSQFKNFFLQTLLNLSQQINAPWWAAYNFTSKNPLSSPLYQNMLYLMCINKIMASNTAEAIFIYCSDNNFINILKKTFHKKALIINKTKRSFSLYNRFKCAPILTNVIFLIRILRRMFLSKKNLSFPQNTKSATIIKSLILPSSFQKNEEYRDLYFHNLLENTPNLSQVLILVNVLNHFKSYLSKIKHSNHSGHQIYPLEYFLTVKDIVNLFLNQIYEYFHVFIKYQNSIPNISFENFNLKTTLIHTLYKELNSNQWLKNLTFFYATKNLSQEIKIKKFIYPFENRSSERLCIKALKHYSPNTSIEGYQHASIHQEHLNFIMLQDEHKITPLPHKIWTTGTWPKEYFIQKGNFPKNLLGIGGALRQNFTEQTQAKKIKKYKIFTIGIVLASGEFEYIGLISFLNQISALKQYRIIIRPHPEISFDVIRPHFKHLNFNFTIDGEIPIEEFLNKIDLIVYASTTVSFEAIFKGIPALCIHYENCLNLDPLFKNNDLKWDIFKPSDFIKSIDEIENLNEEIITKRTQQVRTFISNYFSPMPMELKQNFLL</sequence>
<dbReference type="InterPro" id="IPR043148">
    <property type="entry name" value="TagF_C"/>
</dbReference>
<dbReference type="SUPFAM" id="SSF53756">
    <property type="entry name" value="UDP-Glycosyltransferase/glycogen phosphorylase"/>
    <property type="match status" value="1"/>
</dbReference>
<dbReference type="AlphaFoldDB" id="A0A0G0TRC5"/>
<gene>
    <name evidence="1" type="ORF">UU24_C0006G0032</name>
</gene>
<comment type="caution">
    <text evidence="1">The sequence shown here is derived from an EMBL/GenBank/DDBJ whole genome shotgun (WGS) entry which is preliminary data.</text>
</comment>
<name>A0A0G0TRC5_9BACT</name>
<organism evidence="1 2">
    <name type="scientific">Candidatus Nomurabacteria bacterium GW2011_GWA2_40_9</name>
    <dbReference type="NCBI Taxonomy" id="1618734"/>
    <lineage>
        <taxon>Bacteria</taxon>
        <taxon>Candidatus Nomuraibacteriota</taxon>
    </lineage>
</organism>
<evidence type="ECO:0000313" key="1">
    <source>
        <dbReference type="EMBL" id="KKR79538.1"/>
    </source>
</evidence>
<accession>A0A0G0TRC5</accession>
<protein>
    <submittedName>
        <fullName evidence="1">Uncharacterized protein</fullName>
    </submittedName>
</protein>
<proteinExistence type="predicted"/>